<proteinExistence type="predicted"/>
<name>A0A0D9WR85_9ORYZ</name>
<evidence type="ECO:0000313" key="3">
    <source>
        <dbReference type="Proteomes" id="UP000032180"/>
    </source>
</evidence>
<protein>
    <submittedName>
        <fullName evidence="2">Uncharacterized protein</fullName>
    </submittedName>
</protein>
<evidence type="ECO:0000256" key="1">
    <source>
        <dbReference type="SAM" id="MobiDB-lite"/>
    </source>
</evidence>
<organism evidence="2 3">
    <name type="scientific">Leersia perrieri</name>
    <dbReference type="NCBI Taxonomy" id="77586"/>
    <lineage>
        <taxon>Eukaryota</taxon>
        <taxon>Viridiplantae</taxon>
        <taxon>Streptophyta</taxon>
        <taxon>Embryophyta</taxon>
        <taxon>Tracheophyta</taxon>
        <taxon>Spermatophyta</taxon>
        <taxon>Magnoliopsida</taxon>
        <taxon>Liliopsida</taxon>
        <taxon>Poales</taxon>
        <taxon>Poaceae</taxon>
        <taxon>BOP clade</taxon>
        <taxon>Oryzoideae</taxon>
        <taxon>Oryzeae</taxon>
        <taxon>Oryzinae</taxon>
        <taxon>Leersia</taxon>
    </lineage>
</organism>
<dbReference type="HOGENOM" id="CLU_2889023_0_0_1"/>
<feature type="compositionally biased region" description="Basic residues" evidence="1">
    <location>
        <begin position="9"/>
        <end position="20"/>
    </location>
</feature>
<evidence type="ECO:0000313" key="2">
    <source>
        <dbReference type="EnsemblPlants" id="LPERR06G15250.1"/>
    </source>
</evidence>
<accession>A0A0D9WR85</accession>
<sequence length="63" mass="7754">MILKESKRGRQKKKKKRKQSFSRYTFAKKYSMYKETLKIARSRTCKRIFQCVVEEEYERGMHA</sequence>
<reference evidence="2 3" key="1">
    <citation type="submission" date="2012-08" db="EMBL/GenBank/DDBJ databases">
        <title>Oryza genome evolution.</title>
        <authorList>
            <person name="Wing R.A."/>
        </authorList>
    </citation>
    <scope>NUCLEOTIDE SEQUENCE</scope>
</reference>
<reference evidence="2" key="3">
    <citation type="submission" date="2015-04" db="UniProtKB">
        <authorList>
            <consortium name="EnsemblPlants"/>
        </authorList>
    </citation>
    <scope>IDENTIFICATION</scope>
</reference>
<dbReference type="EnsemblPlants" id="LPERR06G15250.1">
    <property type="protein sequence ID" value="LPERR06G15250.1"/>
    <property type="gene ID" value="LPERR06G15250"/>
</dbReference>
<dbReference type="Gramene" id="LPERR06G15250.1">
    <property type="protein sequence ID" value="LPERR06G15250.1"/>
    <property type="gene ID" value="LPERR06G15250"/>
</dbReference>
<keyword evidence="3" id="KW-1185">Reference proteome</keyword>
<reference evidence="3" key="2">
    <citation type="submission" date="2013-12" db="EMBL/GenBank/DDBJ databases">
        <authorList>
            <person name="Yu Y."/>
            <person name="Lee S."/>
            <person name="de Baynast K."/>
            <person name="Wissotski M."/>
            <person name="Liu L."/>
            <person name="Talag J."/>
            <person name="Goicoechea J."/>
            <person name="Angelova A."/>
            <person name="Jetty R."/>
            <person name="Kudrna D."/>
            <person name="Golser W."/>
            <person name="Rivera L."/>
            <person name="Zhang J."/>
            <person name="Wing R."/>
        </authorList>
    </citation>
    <scope>NUCLEOTIDE SEQUENCE</scope>
</reference>
<feature type="region of interest" description="Disordered" evidence="1">
    <location>
        <begin position="1"/>
        <end position="21"/>
    </location>
</feature>
<dbReference type="AlphaFoldDB" id="A0A0D9WR85"/>
<dbReference type="Proteomes" id="UP000032180">
    <property type="component" value="Chromosome 6"/>
</dbReference>